<comment type="caution">
    <text evidence="2">The sequence shown here is derived from an EMBL/GenBank/DDBJ whole genome shotgun (WGS) entry which is preliminary data.</text>
</comment>
<dbReference type="Proteomes" id="UP000547209">
    <property type="component" value="Unassembled WGS sequence"/>
</dbReference>
<dbReference type="RefSeq" id="WP_185670546.1">
    <property type="nucleotide sequence ID" value="NZ_JACJVP010000030.1"/>
</dbReference>
<feature type="transmembrane region" description="Helical" evidence="1">
    <location>
        <begin position="12"/>
        <end position="37"/>
    </location>
</feature>
<reference evidence="2 3" key="1">
    <citation type="submission" date="2020-08" db="EMBL/GenBank/DDBJ databases">
        <title>Cohnella phylogeny.</title>
        <authorList>
            <person name="Dunlap C."/>
        </authorList>
    </citation>
    <scope>NUCLEOTIDE SEQUENCE [LARGE SCALE GENOMIC DNA]</scope>
    <source>
        <strain evidence="2 3">DSM 28246</strain>
    </source>
</reference>
<sequence>MEGTGASGGFLFSLPILFILIYIVLFGVGVYCLILFIQLARRGIQALDLYIAEKKSEKGGRQ</sequence>
<keyword evidence="1" id="KW-1133">Transmembrane helix</keyword>
<keyword evidence="1" id="KW-0472">Membrane</keyword>
<protein>
    <submittedName>
        <fullName evidence="2">Uncharacterized protein</fullName>
    </submittedName>
</protein>
<keyword evidence="3" id="KW-1185">Reference proteome</keyword>
<evidence type="ECO:0000313" key="3">
    <source>
        <dbReference type="Proteomes" id="UP000547209"/>
    </source>
</evidence>
<dbReference type="AlphaFoldDB" id="A0A7X0RUF8"/>
<keyword evidence="1" id="KW-0812">Transmembrane</keyword>
<dbReference type="EMBL" id="JACJVP010000030">
    <property type="protein sequence ID" value="MBB6672691.1"/>
    <property type="molecule type" value="Genomic_DNA"/>
</dbReference>
<proteinExistence type="predicted"/>
<name>A0A7X0RUF8_9BACL</name>
<gene>
    <name evidence="2" type="ORF">H7C19_18575</name>
</gene>
<evidence type="ECO:0000313" key="2">
    <source>
        <dbReference type="EMBL" id="MBB6672691.1"/>
    </source>
</evidence>
<evidence type="ECO:0000256" key="1">
    <source>
        <dbReference type="SAM" id="Phobius"/>
    </source>
</evidence>
<organism evidence="2 3">
    <name type="scientific">Cohnella nanjingensis</name>
    <dbReference type="NCBI Taxonomy" id="1387779"/>
    <lineage>
        <taxon>Bacteria</taxon>
        <taxon>Bacillati</taxon>
        <taxon>Bacillota</taxon>
        <taxon>Bacilli</taxon>
        <taxon>Bacillales</taxon>
        <taxon>Paenibacillaceae</taxon>
        <taxon>Cohnella</taxon>
    </lineage>
</organism>
<accession>A0A7X0RUF8</accession>